<accession>A0ABV5B013</accession>
<sequence length="66" mass="7894">TRCSVFKDQTSFVASAHRVSNFYILPSHDHFGKHFFLKVFLPSNFQQLVWPELEYTMNPMSWQEKI</sequence>
<dbReference type="Proteomes" id="UP001580346">
    <property type="component" value="Unassembled WGS sequence"/>
</dbReference>
<feature type="non-terminal residue" evidence="1">
    <location>
        <position position="1"/>
    </location>
</feature>
<evidence type="ECO:0000313" key="2">
    <source>
        <dbReference type="Proteomes" id="UP001580346"/>
    </source>
</evidence>
<dbReference type="EMBL" id="JBHHMI010000035">
    <property type="protein sequence ID" value="MFB5269590.1"/>
    <property type="molecule type" value="Genomic_DNA"/>
</dbReference>
<protein>
    <submittedName>
        <fullName evidence="1">Uncharacterized protein</fullName>
    </submittedName>
</protein>
<name>A0ABV5B013_9BACL</name>
<gene>
    <name evidence="1" type="ORF">ACE41H_22785</name>
</gene>
<comment type="caution">
    <text evidence="1">The sequence shown here is derived from an EMBL/GenBank/DDBJ whole genome shotgun (WGS) entry which is preliminary data.</text>
</comment>
<proteinExistence type="predicted"/>
<organism evidence="1 2">
    <name type="scientific">Paenibacillus enshidis</name>
    <dbReference type="NCBI Taxonomy" id="1458439"/>
    <lineage>
        <taxon>Bacteria</taxon>
        <taxon>Bacillati</taxon>
        <taxon>Bacillota</taxon>
        <taxon>Bacilli</taxon>
        <taxon>Bacillales</taxon>
        <taxon>Paenibacillaceae</taxon>
        <taxon>Paenibacillus</taxon>
    </lineage>
</organism>
<keyword evidence="2" id="KW-1185">Reference proteome</keyword>
<evidence type="ECO:0000313" key="1">
    <source>
        <dbReference type="EMBL" id="MFB5269590.1"/>
    </source>
</evidence>
<dbReference type="RefSeq" id="WP_375357861.1">
    <property type="nucleotide sequence ID" value="NZ_JBHHMI010000035.1"/>
</dbReference>
<reference evidence="1 2" key="1">
    <citation type="submission" date="2024-09" db="EMBL/GenBank/DDBJ databases">
        <title>Paenibacillus zeirhizospherea sp. nov., isolated from surface of the maize (Zea mays) roots in a horticulture field, Hungary.</title>
        <authorList>
            <person name="Marton D."/>
            <person name="Farkas M."/>
            <person name="Bedics A."/>
            <person name="Toth E."/>
            <person name="Tancsics A."/>
            <person name="Boka K."/>
            <person name="Maroti G."/>
            <person name="Kriszt B."/>
            <person name="Cserhati M."/>
        </authorList>
    </citation>
    <scope>NUCLEOTIDE SEQUENCE [LARGE SCALE GENOMIC DNA]</scope>
    <source>
        <strain evidence="1 2">KCTC 33519</strain>
    </source>
</reference>